<name>A0A495JBM2_9ACTN</name>
<reference evidence="2 3" key="1">
    <citation type="submission" date="2018-10" db="EMBL/GenBank/DDBJ databases">
        <title>Sequencing the genomes of 1000 actinobacteria strains.</title>
        <authorList>
            <person name="Klenk H.-P."/>
        </authorList>
    </citation>
    <scope>NUCLEOTIDE SEQUENCE [LARGE SCALE GENOMIC DNA]</scope>
    <source>
        <strain evidence="2 3">DSM 45175</strain>
    </source>
</reference>
<feature type="transmembrane region" description="Helical" evidence="1">
    <location>
        <begin position="16"/>
        <end position="41"/>
    </location>
</feature>
<keyword evidence="1" id="KW-0812">Transmembrane</keyword>
<proteinExistence type="predicted"/>
<dbReference type="InterPro" id="IPR029058">
    <property type="entry name" value="AB_hydrolase_fold"/>
</dbReference>
<dbReference type="EMBL" id="RBKT01000001">
    <property type="protein sequence ID" value="RKR86317.1"/>
    <property type="molecule type" value="Genomic_DNA"/>
</dbReference>
<keyword evidence="1" id="KW-1133">Transmembrane helix</keyword>
<dbReference type="Proteomes" id="UP000277671">
    <property type="component" value="Unassembled WGS sequence"/>
</dbReference>
<dbReference type="RefSeq" id="WP_121154246.1">
    <property type="nucleotide sequence ID" value="NZ_RBKT01000001.1"/>
</dbReference>
<evidence type="ECO:0000313" key="2">
    <source>
        <dbReference type="EMBL" id="RKR86317.1"/>
    </source>
</evidence>
<keyword evidence="3" id="KW-1185">Reference proteome</keyword>
<gene>
    <name evidence="2" type="ORF">BDK92_0541</name>
</gene>
<protein>
    <recommendedName>
        <fullName evidence="4">Esterase/lipase</fullName>
    </recommendedName>
</protein>
<dbReference type="SUPFAM" id="SSF53474">
    <property type="entry name" value="alpha/beta-Hydrolases"/>
    <property type="match status" value="1"/>
</dbReference>
<dbReference type="Gene3D" id="3.40.50.1820">
    <property type="entry name" value="alpha/beta hydrolase"/>
    <property type="match status" value="1"/>
</dbReference>
<comment type="caution">
    <text evidence="2">The sequence shown here is derived from an EMBL/GenBank/DDBJ whole genome shotgun (WGS) entry which is preliminary data.</text>
</comment>
<keyword evidence="1" id="KW-0472">Membrane</keyword>
<organism evidence="2 3">
    <name type="scientific">Micromonospora pisi</name>
    <dbReference type="NCBI Taxonomy" id="589240"/>
    <lineage>
        <taxon>Bacteria</taxon>
        <taxon>Bacillati</taxon>
        <taxon>Actinomycetota</taxon>
        <taxon>Actinomycetes</taxon>
        <taxon>Micromonosporales</taxon>
        <taxon>Micromonosporaceae</taxon>
        <taxon>Micromonospora</taxon>
    </lineage>
</organism>
<dbReference type="OrthoDB" id="9786110at2"/>
<evidence type="ECO:0008006" key="4">
    <source>
        <dbReference type="Google" id="ProtNLM"/>
    </source>
</evidence>
<evidence type="ECO:0000313" key="3">
    <source>
        <dbReference type="Proteomes" id="UP000277671"/>
    </source>
</evidence>
<accession>A0A495JBM2</accession>
<sequence length="369" mass="39887">MTYSSLHSAAFPVGGLLPWLVVAVGLLVLLLLLPVLVVYAWPLRHGRLRHALVESLDYPAAMARAEEAVAADRDDPEVTPEGGSVLLSHGVRTSRAVLMLHGYTVSPAQYANLARFYFAHGYNVYVPRAPRHGLVDRREEGRLTATELVGYANESITIAAGLGEEVGVVGISGGAVLGTWLAQYRADVVRRLLVLAPFYGVNPAKAPSYLIKPLTVLFGFRILPDRQVTGTGFWLSALSQYLRITINLPALPGRSDLRSVAVAFSVNDESIDQGAAVDLPRKLADANDLPLRVHRLGGELGLAHDIVRPERVGDLADELNQLYLDLYEGRDGSVGRDGYEGRDREPAASTVAGRIDDLDIVGRGTESRG</sequence>
<dbReference type="AlphaFoldDB" id="A0A495JBM2"/>
<evidence type="ECO:0000256" key="1">
    <source>
        <dbReference type="SAM" id="Phobius"/>
    </source>
</evidence>